<protein>
    <recommendedName>
        <fullName evidence="3">NACHT domain-containing protein</fullName>
    </recommendedName>
</protein>
<gene>
    <name evidence="1" type="ORF">AAF712_015701</name>
</gene>
<name>A0ABR2Z8P0_9AGAR</name>
<evidence type="ECO:0008006" key="3">
    <source>
        <dbReference type="Google" id="ProtNLM"/>
    </source>
</evidence>
<proteinExistence type="predicted"/>
<sequence>MPHQLATAPVFRKAGLSSSIDAAVRENTKGLQNSNLEGQFQSLIFQPCTQIDKNGWKTLPRLVVIDGLDECMGGSGTTGATDAQETLLSIIHRATSAEPPLPLRFMIFSRPELTIRHFFRTIMVSHEPVDIRDFRAGADDDIKRFLNKQFDDIVKAHPEILAGSVWPREEETNKLVHKADGHFIFVVTAMKFIASNSPSLVNLQERLDVVLHTEETTSHPDLSDLDQLYHTILRRFSNGDLGVLLPILQLIITPHPRVVKLDAPRGRSRCLIATFLGIDFDQCSALLFQLRSVLHVPDDAKNEDVSILHASFLDFLGERRRSHEFHVQPLSTLSYLDLFSCCLISILSRKVDHHRRREWMDPGDQGLELWSLNPWSMVQALTTQPARNHTPSERLISAVIGFNVYGYLNMILDRLVP</sequence>
<accession>A0ABR2Z8P0</accession>
<dbReference type="PANTHER" id="PTHR10039:SF14">
    <property type="entry name" value="NACHT DOMAIN-CONTAINING PROTEIN"/>
    <property type="match status" value="1"/>
</dbReference>
<dbReference type="Proteomes" id="UP001437256">
    <property type="component" value="Unassembled WGS sequence"/>
</dbReference>
<dbReference type="PANTHER" id="PTHR10039">
    <property type="entry name" value="AMELOGENIN"/>
    <property type="match status" value="1"/>
</dbReference>
<organism evidence="1 2">
    <name type="scientific">Marasmius tenuissimus</name>
    <dbReference type="NCBI Taxonomy" id="585030"/>
    <lineage>
        <taxon>Eukaryota</taxon>
        <taxon>Fungi</taxon>
        <taxon>Dikarya</taxon>
        <taxon>Basidiomycota</taxon>
        <taxon>Agaricomycotina</taxon>
        <taxon>Agaricomycetes</taxon>
        <taxon>Agaricomycetidae</taxon>
        <taxon>Agaricales</taxon>
        <taxon>Marasmiineae</taxon>
        <taxon>Marasmiaceae</taxon>
        <taxon>Marasmius</taxon>
    </lineage>
</organism>
<reference evidence="1 2" key="1">
    <citation type="submission" date="2024-05" db="EMBL/GenBank/DDBJ databases">
        <title>A draft genome resource for the thread blight pathogen Marasmius tenuissimus strain MS-2.</title>
        <authorList>
            <person name="Yulfo-Soto G.E."/>
            <person name="Baruah I.K."/>
            <person name="Amoako-Attah I."/>
            <person name="Bukari Y."/>
            <person name="Meinhardt L.W."/>
            <person name="Bailey B.A."/>
            <person name="Cohen S.P."/>
        </authorList>
    </citation>
    <scope>NUCLEOTIDE SEQUENCE [LARGE SCALE GENOMIC DNA]</scope>
    <source>
        <strain evidence="1 2">MS-2</strain>
    </source>
</reference>
<evidence type="ECO:0000313" key="2">
    <source>
        <dbReference type="Proteomes" id="UP001437256"/>
    </source>
</evidence>
<comment type="caution">
    <text evidence="1">The sequence shown here is derived from an EMBL/GenBank/DDBJ whole genome shotgun (WGS) entry which is preliminary data.</text>
</comment>
<dbReference type="EMBL" id="JBBXMP010000469">
    <property type="protein sequence ID" value="KAL0057650.1"/>
    <property type="molecule type" value="Genomic_DNA"/>
</dbReference>
<evidence type="ECO:0000313" key="1">
    <source>
        <dbReference type="EMBL" id="KAL0057650.1"/>
    </source>
</evidence>
<keyword evidence="2" id="KW-1185">Reference proteome</keyword>